<proteinExistence type="predicted"/>
<reference evidence="1 2" key="1">
    <citation type="journal article" date="2005" name="J. Bacteriol.">
        <title>Complete genome sequence and analysis of the multiresistant nosocomial pathogen Corynebacterium jeikeium K411, a lipid-requiring bacterium of the human skin flora.</title>
        <authorList>
            <person name="Tauch A."/>
            <person name="Kaiser O."/>
            <person name="Hain T."/>
            <person name="Goesmann A."/>
            <person name="Weisshaar B."/>
            <person name="Albersmeier A."/>
            <person name="Bekel T."/>
            <person name="Bischoff N."/>
            <person name="Brune I."/>
            <person name="Chakraborty T."/>
            <person name="Kalinowski J."/>
            <person name="Meyer F."/>
            <person name="Rupp O."/>
            <person name="Schneiker S."/>
            <person name="Viehoever P."/>
            <person name="Puehler A."/>
        </authorList>
    </citation>
    <scope>NUCLEOTIDE SEQUENCE [LARGE SCALE GENOMIC DNA]</scope>
    <source>
        <strain evidence="1 2">K411</strain>
    </source>
</reference>
<organism evidence="1 2">
    <name type="scientific">Corynebacterium jeikeium (strain K411)</name>
    <dbReference type="NCBI Taxonomy" id="306537"/>
    <lineage>
        <taxon>Bacteria</taxon>
        <taxon>Bacillati</taxon>
        <taxon>Actinomycetota</taxon>
        <taxon>Actinomycetes</taxon>
        <taxon>Mycobacteriales</taxon>
        <taxon>Corynebacteriaceae</taxon>
        <taxon>Corynebacterium</taxon>
    </lineage>
</organism>
<accession>Q4JTT4</accession>
<evidence type="ECO:0000313" key="2">
    <source>
        <dbReference type="Proteomes" id="UP000000545"/>
    </source>
</evidence>
<evidence type="ECO:0000313" key="1">
    <source>
        <dbReference type="EMBL" id="CAI37773.1"/>
    </source>
</evidence>
<keyword evidence="2" id="KW-1185">Reference proteome</keyword>
<sequence>MAQIWSNTPLLDSIGRFDDARITWESSRIVLLSFALLARNGLNNMMGGYSKTLHFAD</sequence>
<dbReference type="AlphaFoldDB" id="Q4JTT4"/>
<gene>
    <name evidence="1" type="ordered locus">jk1599</name>
</gene>
<dbReference type="HOGENOM" id="CLU_2988983_0_0_11"/>
<name>Q4JTT4_CORJK</name>
<protein>
    <submittedName>
        <fullName evidence="1">Uncharacterized protein</fullName>
    </submittedName>
</protein>
<dbReference type="EMBL" id="CR931997">
    <property type="protein sequence ID" value="CAI37773.1"/>
    <property type="molecule type" value="Genomic_DNA"/>
</dbReference>
<dbReference type="KEGG" id="cjk:jk1599"/>
<dbReference type="Proteomes" id="UP000000545">
    <property type="component" value="Chromosome"/>
</dbReference>